<feature type="transmembrane region" description="Helical" evidence="6">
    <location>
        <begin position="12"/>
        <end position="37"/>
    </location>
</feature>
<sequence length="458" mass="46625">MKGFSPREHAPSILVASLSALFGVALLQVTSVLAVIISDGTAGSATVAIMLSLVAMVFIAISTYVGSVVTANTFSTIIAGRRRTIALLRLVGSSARSLRSSVAREGFVVGVIGAALGLVLGTALAAALVAVGTLIGAIPTLDYGFVNPVVLVPVAAVVLTTWLASWIGARRVLQVAPIEATGAAVESRQEEVGARRGRNVTSIVLIAIGAGLLASAVLLGLITPAAVLVGVLGGIVSFTGVVLAAPIMMPAALRLVGRLLGRSSEARMAAENAVRYPERSARTTIGLVIGVTLVTMFIVAVATFQSMLEPVSEAADLDELMAAIVGVFSVLIGFSALIAAVGMVNNLSLSVLQRTRELGLLRALGFTVRQLRAMIRIEAAQLTATALAVGLLLGTVYGWVGAQSLLGSMPGAGLVLPVVPWWLLAVIAAVGAVLTVAASVAPTRRATSIAPVVALAVE</sequence>
<feature type="transmembrane region" description="Helical" evidence="6">
    <location>
        <begin position="145"/>
        <end position="164"/>
    </location>
</feature>
<evidence type="ECO:0000256" key="6">
    <source>
        <dbReference type="SAM" id="Phobius"/>
    </source>
</evidence>
<evidence type="ECO:0000256" key="3">
    <source>
        <dbReference type="ARBA" id="ARBA00022692"/>
    </source>
</evidence>
<feature type="transmembrane region" description="Helical" evidence="6">
    <location>
        <begin position="203"/>
        <end position="222"/>
    </location>
</feature>
<evidence type="ECO:0000256" key="5">
    <source>
        <dbReference type="ARBA" id="ARBA00023136"/>
    </source>
</evidence>
<feature type="transmembrane region" description="Helical" evidence="6">
    <location>
        <begin position="420"/>
        <end position="441"/>
    </location>
</feature>
<reference evidence="8 9" key="1">
    <citation type="submission" date="2023-04" db="EMBL/GenBank/DDBJ databases">
        <title>Genome Encyclopedia of Bacteria and Archaea VI: Functional Genomics of Type Strains.</title>
        <authorList>
            <person name="Whitman W."/>
        </authorList>
    </citation>
    <scope>NUCLEOTIDE SEQUENCE [LARGE SCALE GENOMIC DNA]</scope>
    <source>
        <strain evidence="8 9">SG_E_30_P1</strain>
    </source>
</reference>
<feature type="transmembrane region" description="Helical" evidence="6">
    <location>
        <begin position="320"/>
        <end position="344"/>
    </location>
</feature>
<keyword evidence="3 6" id="KW-0812">Transmembrane</keyword>
<feature type="transmembrane region" description="Helical" evidence="6">
    <location>
        <begin position="228"/>
        <end position="253"/>
    </location>
</feature>
<evidence type="ECO:0000256" key="1">
    <source>
        <dbReference type="ARBA" id="ARBA00004651"/>
    </source>
</evidence>
<evidence type="ECO:0000256" key="4">
    <source>
        <dbReference type="ARBA" id="ARBA00022989"/>
    </source>
</evidence>
<keyword evidence="5 6" id="KW-0472">Membrane</keyword>
<dbReference type="EMBL" id="JARXVQ010000001">
    <property type="protein sequence ID" value="MDH6181137.1"/>
    <property type="molecule type" value="Genomic_DNA"/>
</dbReference>
<keyword evidence="9" id="KW-1185">Reference proteome</keyword>
<dbReference type="InterPro" id="IPR038766">
    <property type="entry name" value="Membrane_comp_ABC_pdt"/>
</dbReference>
<organism evidence="8 9">
    <name type="scientific">Antiquaquibacter oligotrophicus</name>
    <dbReference type="NCBI Taxonomy" id="2880260"/>
    <lineage>
        <taxon>Bacteria</taxon>
        <taxon>Bacillati</taxon>
        <taxon>Actinomycetota</taxon>
        <taxon>Actinomycetes</taxon>
        <taxon>Micrococcales</taxon>
        <taxon>Microbacteriaceae</taxon>
        <taxon>Antiquaquibacter</taxon>
    </lineage>
</organism>
<dbReference type="PANTHER" id="PTHR30287">
    <property type="entry name" value="MEMBRANE COMPONENT OF PREDICTED ABC SUPERFAMILY METABOLITE UPTAKE TRANSPORTER"/>
    <property type="match status" value="1"/>
</dbReference>
<feature type="transmembrane region" description="Helical" evidence="6">
    <location>
        <begin position="49"/>
        <end position="74"/>
    </location>
</feature>
<evidence type="ECO:0000256" key="2">
    <source>
        <dbReference type="ARBA" id="ARBA00022475"/>
    </source>
</evidence>
<dbReference type="Pfam" id="PF02687">
    <property type="entry name" value="FtsX"/>
    <property type="match status" value="2"/>
</dbReference>
<feature type="transmembrane region" description="Helical" evidence="6">
    <location>
        <begin position="379"/>
        <end position="400"/>
    </location>
</feature>
<feature type="domain" description="ABC3 transporter permease C-terminal" evidence="7">
    <location>
        <begin position="56"/>
        <end position="173"/>
    </location>
</feature>
<dbReference type="Proteomes" id="UP001160142">
    <property type="component" value="Unassembled WGS sequence"/>
</dbReference>
<feature type="transmembrane region" description="Helical" evidence="6">
    <location>
        <begin position="285"/>
        <end position="308"/>
    </location>
</feature>
<feature type="domain" description="ABC3 transporter permease C-terminal" evidence="7">
    <location>
        <begin position="330"/>
        <end position="450"/>
    </location>
</feature>
<comment type="subcellular location">
    <subcellularLocation>
        <location evidence="1">Cell membrane</location>
        <topology evidence="1">Multi-pass membrane protein</topology>
    </subcellularLocation>
</comment>
<dbReference type="RefSeq" id="WP_322133458.1">
    <property type="nucleotide sequence ID" value="NZ_CP085036.1"/>
</dbReference>
<evidence type="ECO:0000313" key="9">
    <source>
        <dbReference type="Proteomes" id="UP001160142"/>
    </source>
</evidence>
<keyword evidence="4 6" id="KW-1133">Transmembrane helix</keyword>
<protein>
    <submittedName>
        <fullName evidence="8">ABC transport system permease protein</fullName>
    </submittedName>
</protein>
<keyword evidence="2" id="KW-1003">Cell membrane</keyword>
<dbReference type="PANTHER" id="PTHR30287:SF1">
    <property type="entry name" value="INNER MEMBRANE PROTEIN"/>
    <property type="match status" value="1"/>
</dbReference>
<evidence type="ECO:0000313" key="8">
    <source>
        <dbReference type="EMBL" id="MDH6181137.1"/>
    </source>
</evidence>
<feature type="transmembrane region" description="Helical" evidence="6">
    <location>
        <begin position="106"/>
        <end position="139"/>
    </location>
</feature>
<proteinExistence type="predicted"/>
<name>A0ABT6KPW7_9MICO</name>
<accession>A0ABT6KPW7</accession>
<dbReference type="InterPro" id="IPR003838">
    <property type="entry name" value="ABC3_permease_C"/>
</dbReference>
<evidence type="ECO:0000259" key="7">
    <source>
        <dbReference type="Pfam" id="PF02687"/>
    </source>
</evidence>
<gene>
    <name evidence="8" type="ORF">M2152_001319</name>
</gene>
<comment type="caution">
    <text evidence="8">The sequence shown here is derived from an EMBL/GenBank/DDBJ whole genome shotgun (WGS) entry which is preliminary data.</text>
</comment>